<protein>
    <submittedName>
        <fullName evidence="2">Uncharacterized protein</fullName>
    </submittedName>
</protein>
<reference evidence="2" key="1">
    <citation type="submission" date="2014-11" db="EMBL/GenBank/DDBJ databases">
        <authorList>
            <person name="Amaro Gonzalez C."/>
        </authorList>
    </citation>
    <scope>NUCLEOTIDE SEQUENCE</scope>
</reference>
<dbReference type="AlphaFoldDB" id="A0A0E9SKV3"/>
<evidence type="ECO:0000256" key="1">
    <source>
        <dbReference type="SAM" id="SignalP"/>
    </source>
</evidence>
<feature type="signal peptide" evidence="1">
    <location>
        <begin position="1"/>
        <end position="16"/>
    </location>
</feature>
<dbReference type="EMBL" id="GBXM01066636">
    <property type="protein sequence ID" value="JAH41941.1"/>
    <property type="molecule type" value="Transcribed_RNA"/>
</dbReference>
<keyword evidence="1" id="KW-0732">Signal</keyword>
<name>A0A0E9SKV3_ANGAN</name>
<feature type="chain" id="PRO_5002432253" evidence="1">
    <location>
        <begin position="17"/>
        <end position="64"/>
    </location>
</feature>
<organism evidence="2">
    <name type="scientific">Anguilla anguilla</name>
    <name type="common">European freshwater eel</name>
    <name type="synonym">Muraena anguilla</name>
    <dbReference type="NCBI Taxonomy" id="7936"/>
    <lineage>
        <taxon>Eukaryota</taxon>
        <taxon>Metazoa</taxon>
        <taxon>Chordata</taxon>
        <taxon>Craniata</taxon>
        <taxon>Vertebrata</taxon>
        <taxon>Euteleostomi</taxon>
        <taxon>Actinopterygii</taxon>
        <taxon>Neopterygii</taxon>
        <taxon>Teleostei</taxon>
        <taxon>Anguilliformes</taxon>
        <taxon>Anguillidae</taxon>
        <taxon>Anguilla</taxon>
    </lineage>
</organism>
<sequence>MFNLTTAMCYSILLSSLNFWVDFNSCFWEIMQAIKNLNSSIVCRIHRYMEDGQCLPAWFFCPLA</sequence>
<accession>A0A0E9SKV3</accession>
<reference evidence="2" key="2">
    <citation type="journal article" date="2015" name="Fish Shellfish Immunol.">
        <title>Early steps in the European eel (Anguilla anguilla)-Vibrio vulnificus interaction in the gills: Role of the RtxA13 toxin.</title>
        <authorList>
            <person name="Callol A."/>
            <person name="Pajuelo D."/>
            <person name="Ebbesson L."/>
            <person name="Teles M."/>
            <person name="MacKenzie S."/>
            <person name="Amaro C."/>
        </authorList>
    </citation>
    <scope>NUCLEOTIDE SEQUENCE</scope>
</reference>
<proteinExistence type="predicted"/>
<evidence type="ECO:0000313" key="2">
    <source>
        <dbReference type="EMBL" id="JAH41941.1"/>
    </source>
</evidence>